<organism evidence="2 3">
    <name type="scientific">Psilocybe cf. subviscida</name>
    <dbReference type="NCBI Taxonomy" id="2480587"/>
    <lineage>
        <taxon>Eukaryota</taxon>
        <taxon>Fungi</taxon>
        <taxon>Dikarya</taxon>
        <taxon>Basidiomycota</taxon>
        <taxon>Agaricomycotina</taxon>
        <taxon>Agaricomycetes</taxon>
        <taxon>Agaricomycetidae</taxon>
        <taxon>Agaricales</taxon>
        <taxon>Agaricineae</taxon>
        <taxon>Strophariaceae</taxon>
        <taxon>Psilocybe</taxon>
    </lineage>
</organism>
<accession>A0A8H5EV73</accession>
<reference evidence="2 3" key="1">
    <citation type="journal article" date="2020" name="ISME J.">
        <title>Uncovering the hidden diversity of litter-decomposition mechanisms in mushroom-forming fungi.</title>
        <authorList>
            <person name="Floudas D."/>
            <person name="Bentzer J."/>
            <person name="Ahren D."/>
            <person name="Johansson T."/>
            <person name="Persson P."/>
            <person name="Tunlid A."/>
        </authorList>
    </citation>
    <scope>NUCLEOTIDE SEQUENCE [LARGE SCALE GENOMIC DNA]</scope>
    <source>
        <strain evidence="2 3">CBS 101986</strain>
    </source>
</reference>
<dbReference type="OrthoDB" id="2756618at2759"/>
<keyword evidence="1" id="KW-1133">Transmembrane helix</keyword>
<comment type="caution">
    <text evidence="2">The sequence shown here is derived from an EMBL/GenBank/DDBJ whole genome shotgun (WGS) entry which is preliminary data.</text>
</comment>
<dbReference type="EMBL" id="JAACJJ010000047">
    <property type="protein sequence ID" value="KAF5313795.1"/>
    <property type="molecule type" value="Genomic_DNA"/>
</dbReference>
<keyword evidence="1" id="KW-0812">Transmembrane</keyword>
<feature type="transmembrane region" description="Helical" evidence="1">
    <location>
        <begin position="159"/>
        <end position="189"/>
    </location>
</feature>
<sequence length="284" mass="30894">MSSVILATAQDEQLSQIAVAAPLYGDVYVSTMVSSPLDHITDGTLGKLLKKRAHVPYICALVLLWMCVTSSVIISWAASRDIFVVNNGSLVAMLAELDIPRSFSTFVPVFVASVVSNGILIWRCYVLWGTRWIMAILITLLLASSAANVYFAIIPFGHFSALFSLGLALFLFAATTVCATAIISLRIILVTRKSGARYSYTRFIQIIVQSAPLESFVLTLNSTISFAVYIVGQSRSNNVALVIALTRVMAYTSDCRMIVMGIAPTLIAVRVAEETPRTEVPRAE</sequence>
<keyword evidence="3" id="KW-1185">Reference proteome</keyword>
<proteinExistence type="predicted"/>
<feature type="transmembrane region" description="Helical" evidence="1">
    <location>
        <begin position="57"/>
        <end position="79"/>
    </location>
</feature>
<keyword evidence="1" id="KW-0472">Membrane</keyword>
<evidence type="ECO:0000313" key="3">
    <source>
        <dbReference type="Proteomes" id="UP000567179"/>
    </source>
</evidence>
<dbReference type="AlphaFoldDB" id="A0A8H5EV73"/>
<feature type="transmembrane region" description="Helical" evidence="1">
    <location>
        <begin position="99"/>
        <end position="120"/>
    </location>
</feature>
<dbReference type="Proteomes" id="UP000567179">
    <property type="component" value="Unassembled WGS sequence"/>
</dbReference>
<evidence type="ECO:0000256" key="1">
    <source>
        <dbReference type="SAM" id="Phobius"/>
    </source>
</evidence>
<gene>
    <name evidence="2" type="ORF">D9619_013709</name>
</gene>
<evidence type="ECO:0000313" key="2">
    <source>
        <dbReference type="EMBL" id="KAF5313795.1"/>
    </source>
</evidence>
<protein>
    <submittedName>
        <fullName evidence="2">Uncharacterized protein</fullName>
    </submittedName>
</protein>
<name>A0A8H5EV73_9AGAR</name>
<feature type="transmembrane region" description="Helical" evidence="1">
    <location>
        <begin position="132"/>
        <end position="153"/>
    </location>
</feature>